<dbReference type="Proteomes" id="UP000012063">
    <property type="component" value="Unassembled WGS sequence"/>
</dbReference>
<evidence type="ECO:0000313" key="1">
    <source>
        <dbReference type="EMBL" id="CCU80230.1"/>
    </source>
</evidence>
<proteinExistence type="predicted"/>
<organism evidence="1 2">
    <name type="scientific">Halanaerobium saccharolyticum subsp. saccharolyticum DSM 6643</name>
    <dbReference type="NCBI Taxonomy" id="1293054"/>
    <lineage>
        <taxon>Bacteria</taxon>
        <taxon>Bacillati</taxon>
        <taxon>Bacillota</taxon>
        <taxon>Clostridia</taxon>
        <taxon>Halanaerobiales</taxon>
        <taxon>Halanaerobiaceae</taxon>
        <taxon>Halanaerobium</taxon>
    </lineage>
</organism>
<sequence length="102" mass="11752">MSKNKNEHLKQKLNNITEEIVLEKLDDFLKREEFTDVCKDEKCLLDMATYALNRLPAKYVTSSKGEAFSKTEELEQQHSADVISVVIKAIKVVSENDNNYDK</sequence>
<name>M5EG50_9FIRM</name>
<evidence type="ECO:0000313" key="2">
    <source>
        <dbReference type="Proteomes" id="UP000012063"/>
    </source>
</evidence>
<dbReference type="InterPro" id="IPR019657">
    <property type="entry name" value="ComFB"/>
</dbReference>
<comment type="caution">
    <text evidence="1">The sequence shown here is derived from an EMBL/GenBank/DDBJ whole genome shotgun (WGS) entry which is preliminary data.</text>
</comment>
<dbReference type="RefSeq" id="WP_005489564.1">
    <property type="nucleotide sequence ID" value="NZ_CAUI01000021.1"/>
</dbReference>
<dbReference type="STRING" id="1293054.HSACCH_01950"/>
<reference evidence="2" key="1">
    <citation type="journal article" date="2013" name="Genome Announc.">
        <title>Genome Sequence of Halanaerobium saccharolyticum subsp. saccharolyticum Strain DSM 6643T, a Halophilic Hydrogen-Producing Bacterium.</title>
        <authorList>
            <person name="Kivisto A."/>
            <person name="Larjo A."/>
            <person name="Ciranna A."/>
            <person name="Santala V."/>
            <person name="Roos C."/>
            <person name="Karp M."/>
        </authorList>
    </citation>
    <scope>NUCLEOTIDE SEQUENCE [LARGE SCALE GENOMIC DNA]</scope>
    <source>
        <strain evidence="2">DSM 6643</strain>
    </source>
</reference>
<protein>
    <recommendedName>
        <fullName evidence="3">Competence protein ComFB</fullName>
    </recommendedName>
</protein>
<accession>M5EG50</accession>
<evidence type="ECO:0008006" key="3">
    <source>
        <dbReference type="Google" id="ProtNLM"/>
    </source>
</evidence>
<dbReference type="OrthoDB" id="5616024at2"/>
<dbReference type="EMBL" id="CAUI01000021">
    <property type="protein sequence ID" value="CCU80230.1"/>
    <property type="molecule type" value="Genomic_DNA"/>
</dbReference>
<dbReference type="Pfam" id="PF10719">
    <property type="entry name" value="ComFB"/>
    <property type="match status" value="1"/>
</dbReference>
<dbReference type="InParanoid" id="M5EG50"/>
<gene>
    <name evidence="1" type="ORF">HSACCH_01950</name>
</gene>
<dbReference type="AlphaFoldDB" id="M5EG50"/>
<dbReference type="eggNOG" id="ENOG5030WR4">
    <property type="taxonomic scope" value="Bacteria"/>
</dbReference>
<keyword evidence="2" id="KW-1185">Reference proteome</keyword>